<protein>
    <submittedName>
        <fullName evidence="2">Uncharacterized protein</fullName>
    </submittedName>
</protein>
<dbReference type="GO" id="GO:0005634">
    <property type="term" value="C:nucleus"/>
    <property type="evidence" value="ECO:0007669"/>
    <property type="project" value="TreeGrafter"/>
</dbReference>
<dbReference type="Proteomes" id="UP000244722">
    <property type="component" value="Unassembled WGS sequence"/>
</dbReference>
<reference evidence="2 3" key="1">
    <citation type="submission" date="2017-04" db="EMBL/GenBank/DDBJ databases">
        <title>Draft genome sequence of Tuber borchii Vittad., a whitish edible truffle.</title>
        <authorList>
            <consortium name="DOE Joint Genome Institute"/>
            <person name="Murat C."/>
            <person name="Kuo A."/>
            <person name="Barry K.W."/>
            <person name="Clum A."/>
            <person name="Dockter R.B."/>
            <person name="Fauchery L."/>
            <person name="Iotti M."/>
            <person name="Kohler A."/>
            <person name="Labutti K."/>
            <person name="Lindquist E.A."/>
            <person name="Lipzen A."/>
            <person name="Ohm R.A."/>
            <person name="Wang M."/>
            <person name="Grigoriev I.V."/>
            <person name="Zambonelli A."/>
            <person name="Martin F.M."/>
        </authorList>
    </citation>
    <scope>NUCLEOTIDE SEQUENCE [LARGE SCALE GENOMIC DNA]</scope>
    <source>
        <strain evidence="2 3">Tbo3840</strain>
    </source>
</reference>
<comment type="caution">
    <text evidence="2">The sequence shown here is derived from an EMBL/GenBank/DDBJ whole genome shotgun (WGS) entry which is preliminary data.</text>
</comment>
<accession>A0A2T6ZH69</accession>
<organism evidence="2 3">
    <name type="scientific">Tuber borchii</name>
    <name type="common">White truffle</name>
    <dbReference type="NCBI Taxonomy" id="42251"/>
    <lineage>
        <taxon>Eukaryota</taxon>
        <taxon>Fungi</taxon>
        <taxon>Dikarya</taxon>
        <taxon>Ascomycota</taxon>
        <taxon>Pezizomycotina</taxon>
        <taxon>Pezizomycetes</taxon>
        <taxon>Pezizales</taxon>
        <taxon>Tuberaceae</taxon>
        <taxon>Tuber</taxon>
    </lineage>
</organism>
<dbReference type="Pfam" id="PF10253">
    <property type="entry name" value="PRCC"/>
    <property type="match status" value="1"/>
</dbReference>
<gene>
    <name evidence="2" type="ORF">B9Z19DRAFT_998271</name>
</gene>
<feature type="region of interest" description="Disordered" evidence="1">
    <location>
        <begin position="1"/>
        <end position="174"/>
    </location>
</feature>
<evidence type="ECO:0000256" key="1">
    <source>
        <dbReference type="SAM" id="MobiDB-lite"/>
    </source>
</evidence>
<evidence type="ECO:0000313" key="3">
    <source>
        <dbReference type="Proteomes" id="UP000244722"/>
    </source>
</evidence>
<proteinExistence type="predicted"/>
<keyword evidence="3" id="KW-1185">Reference proteome</keyword>
<dbReference type="PANTHER" id="PTHR13621">
    <property type="entry name" value="PROLINE-RICH PROTEIN PRCC"/>
    <property type="match status" value="1"/>
</dbReference>
<dbReference type="OrthoDB" id="2555634at2759"/>
<dbReference type="AlphaFoldDB" id="A0A2T6ZH69"/>
<dbReference type="EMBL" id="NESQ01000272">
    <property type="protein sequence ID" value="PUU74819.1"/>
    <property type="molecule type" value="Genomic_DNA"/>
</dbReference>
<sequence length="372" mass="38936">MLVNYSDSESDSGDQKPKLSPQISSPSKKAGLSALPPRPKESQKTGQDGDIVASGPKKFIVNLPKLDTQGDGADGPPTKKLRTGGGGSGLSAMLPAPKRSGATAKADAKPSPSPIEHGTDRETTDGAANEPVPTARTTSASAVFVPQSVARRPIQPTSAFKKSSGAGVVKPRSQVPTKAKVSLFGAGTNPSTSIKSNKKAVSTGEYKTIMVSAAKPASRPWDAFPDGREEDPYRSVGGDASVIVADGETSYQAQTGHSDASEDLDAIARQAGLDDSAMRQLYGRRGRQDAPINISTFSVDEDQEHCTRETSTFFLAQCRASAEGCIGGKLCSGEKKQKGGWFKIWMVASGLIIYGLAAEEYCFQSCCCGKGL</sequence>
<dbReference type="InterPro" id="IPR018800">
    <property type="entry name" value="PRCC"/>
</dbReference>
<name>A0A2T6ZH69_TUBBO</name>
<dbReference type="PANTHER" id="PTHR13621:SF2">
    <property type="entry name" value="PROLINE-RICH PROTEIN PRCC"/>
    <property type="match status" value="1"/>
</dbReference>
<evidence type="ECO:0000313" key="2">
    <source>
        <dbReference type="EMBL" id="PUU74819.1"/>
    </source>
</evidence>
<dbReference type="STRING" id="42251.A0A2T6ZH69"/>